<dbReference type="Pfam" id="PF09982">
    <property type="entry name" value="LpxR"/>
    <property type="match status" value="1"/>
</dbReference>
<dbReference type="InterPro" id="IPR037107">
    <property type="entry name" value="Put_OMP_sf"/>
</dbReference>
<evidence type="ECO:0000313" key="2">
    <source>
        <dbReference type="Proteomes" id="UP000524404"/>
    </source>
</evidence>
<sequence length="326" mass="37674">MKRVIQFLSAIILFIFPNVLFAQKAEPRFLFRLYEDNDFFNIRGIGTDEAYSNGTRFDLFYTKKHESKFFIDKILPKAGDSTINVFGWGLTQLMVTPRDITKTEFQPDDYPFAGSLYVSHTLYSYNPEKKYDFQTEVIAGVRGPAAMAKRTQTFAHKLIHDRTPRGWDNQLANAVLFNVNFTAEKELFHYHKILEVMIGGRATVGNMLNSLTLYPMLRIGKFSPYFQGYLNQYGSKSQRFKKFQVYCIVRPEGSFIVTNRLMNGELKNSKTAVFENNIRNWFAEVSYGAVITKGNFGISYTQKVASAYKKGLYRHSVGNLSLYYNW</sequence>
<dbReference type="InterPro" id="IPR018707">
    <property type="entry name" value="LpxR"/>
</dbReference>
<reference evidence="1 2" key="1">
    <citation type="submission" date="2020-08" db="EMBL/GenBank/DDBJ databases">
        <title>Functional genomics of gut bacteria from endangered species of beetles.</title>
        <authorList>
            <person name="Carlos-Shanley C."/>
        </authorList>
    </citation>
    <scope>NUCLEOTIDE SEQUENCE [LARGE SCALE GENOMIC DNA]</scope>
    <source>
        <strain evidence="1 2">S00070</strain>
    </source>
</reference>
<dbReference type="Proteomes" id="UP000524404">
    <property type="component" value="Unassembled WGS sequence"/>
</dbReference>
<evidence type="ECO:0008006" key="3">
    <source>
        <dbReference type="Google" id="ProtNLM"/>
    </source>
</evidence>
<dbReference type="AlphaFoldDB" id="A0A841EMY1"/>
<proteinExistence type="predicted"/>
<gene>
    <name evidence="1" type="ORF">HNP25_001421</name>
</gene>
<evidence type="ECO:0000313" key="1">
    <source>
        <dbReference type="EMBL" id="MBB6002769.1"/>
    </source>
</evidence>
<dbReference type="EMBL" id="JACHKT010000007">
    <property type="protein sequence ID" value="MBB6002769.1"/>
    <property type="molecule type" value="Genomic_DNA"/>
</dbReference>
<dbReference type="Gene3D" id="2.40.128.140">
    <property type="entry name" value="Outer membrane protein"/>
    <property type="match status" value="1"/>
</dbReference>
<keyword evidence="2" id="KW-1185">Reference proteome</keyword>
<comment type="caution">
    <text evidence="1">The sequence shown here is derived from an EMBL/GenBank/DDBJ whole genome shotgun (WGS) entry which is preliminary data.</text>
</comment>
<accession>A0A841EMY1</accession>
<name>A0A841EMY1_9BACT</name>
<dbReference type="RefSeq" id="WP_184132430.1">
    <property type="nucleotide sequence ID" value="NZ_JACHKT010000007.1"/>
</dbReference>
<protein>
    <recommendedName>
        <fullName evidence="3">Lipid A deacylase LpxR family protein</fullName>
    </recommendedName>
</protein>
<organism evidence="1 2">
    <name type="scientific">Arcicella rosea</name>
    <dbReference type="NCBI Taxonomy" id="502909"/>
    <lineage>
        <taxon>Bacteria</taxon>
        <taxon>Pseudomonadati</taxon>
        <taxon>Bacteroidota</taxon>
        <taxon>Cytophagia</taxon>
        <taxon>Cytophagales</taxon>
        <taxon>Flectobacillaceae</taxon>
        <taxon>Arcicella</taxon>
    </lineage>
</organism>